<accession>A0A1X7APJ6</accession>
<organism evidence="3 4">
    <name type="scientific">Parendozoicomonas haliclonae</name>
    <dbReference type="NCBI Taxonomy" id="1960125"/>
    <lineage>
        <taxon>Bacteria</taxon>
        <taxon>Pseudomonadati</taxon>
        <taxon>Pseudomonadota</taxon>
        <taxon>Gammaproteobacteria</taxon>
        <taxon>Oceanospirillales</taxon>
        <taxon>Endozoicomonadaceae</taxon>
        <taxon>Parendozoicomonas</taxon>
    </lineage>
</organism>
<dbReference type="EMBL" id="FWPT01000010">
    <property type="protein sequence ID" value="SMA50073.1"/>
    <property type="molecule type" value="Genomic_DNA"/>
</dbReference>
<keyword evidence="1" id="KW-0812">Transmembrane</keyword>
<feature type="transmembrane region" description="Helical" evidence="1">
    <location>
        <begin position="160"/>
        <end position="186"/>
    </location>
</feature>
<evidence type="ECO:0000313" key="4">
    <source>
        <dbReference type="Proteomes" id="UP000196573"/>
    </source>
</evidence>
<evidence type="ECO:0000256" key="1">
    <source>
        <dbReference type="SAM" id="Phobius"/>
    </source>
</evidence>
<proteinExistence type="predicted"/>
<protein>
    <recommendedName>
        <fullName evidence="5">Rhomboid family protein</fullName>
    </recommendedName>
</protein>
<dbReference type="AlphaFoldDB" id="A0A1X7APJ6"/>
<keyword evidence="4" id="KW-1185">Reference proteome</keyword>
<evidence type="ECO:0000313" key="3">
    <source>
        <dbReference type="EMBL" id="SMA50073.1"/>
    </source>
</evidence>
<dbReference type="RefSeq" id="WP_087112513.1">
    <property type="nucleotide sequence ID" value="NZ_CBCSCN010000005.1"/>
</dbReference>
<reference evidence="3 4" key="1">
    <citation type="submission" date="2017-03" db="EMBL/GenBank/DDBJ databases">
        <authorList>
            <person name="Afonso C.L."/>
            <person name="Miller P.J."/>
            <person name="Scott M.A."/>
            <person name="Spackman E."/>
            <person name="Goraichik I."/>
            <person name="Dimitrov K.M."/>
            <person name="Suarez D.L."/>
            <person name="Swayne D.E."/>
        </authorList>
    </citation>
    <scope>NUCLEOTIDE SEQUENCE [LARGE SCALE GENOMIC DNA]</scope>
    <source>
        <strain evidence="3">SB41UT1</strain>
    </source>
</reference>
<gene>
    <name evidence="3" type="ORF">EHSB41UT_03864</name>
</gene>
<feature type="chain" id="PRO_5013344457" description="Rhomboid family protein" evidence="2">
    <location>
        <begin position="22"/>
        <end position="256"/>
    </location>
</feature>
<keyword evidence="1" id="KW-1133">Transmembrane helix</keyword>
<evidence type="ECO:0008006" key="5">
    <source>
        <dbReference type="Google" id="ProtNLM"/>
    </source>
</evidence>
<evidence type="ECO:0000256" key="2">
    <source>
        <dbReference type="SAM" id="SignalP"/>
    </source>
</evidence>
<feature type="transmembrane region" description="Helical" evidence="1">
    <location>
        <begin position="83"/>
        <end position="102"/>
    </location>
</feature>
<feature type="transmembrane region" description="Helical" evidence="1">
    <location>
        <begin position="207"/>
        <end position="228"/>
    </location>
</feature>
<keyword evidence="2" id="KW-0732">Signal</keyword>
<sequence length="256" mass="28781">MCKELRLYVLLAVMVVPFSFADNTSSLLPDEIPQRIRELAVELDKIDKIDMSPKLIESLSREFQSLKGRIEREIKRTSRSNPYLESVLFPVSLAAGVGLYTLTQRFPRLIPPPLFAQGNTATFNGINAFALSGVMQPWWARSLRNEFQGISVSEPEWKHAFLFGVFLQSGLALAGSYGWSGVWCGMSGYTLADFVHRFHDIRERSETVNYLLSFLSAAGSMIVFYPILGWESELLHLSAMVFGAVVYESLNALGWI</sequence>
<feature type="signal peptide" evidence="2">
    <location>
        <begin position="1"/>
        <end position="21"/>
    </location>
</feature>
<dbReference type="Proteomes" id="UP000196573">
    <property type="component" value="Unassembled WGS sequence"/>
</dbReference>
<keyword evidence="1" id="KW-0472">Membrane</keyword>
<name>A0A1X7APJ6_9GAMM</name>